<dbReference type="CDD" id="cd12085">
    <property type="entry name" value="DD_cGKI-alpha"/>
    <property type="match status" value="1"/>
</dbReference>
<keyword evidence="1" id="KW-0175">Coiled coil</keyword>
<keyword evidence="4" id="KW-1185">Reference proteome</keyword>
<protein>
    <submittedName>
        <fullName evidence="3">Putative cGMP-dependent protein kinase</fullName>
    </submittedName>
</protein>
<feature type="compositionally biased region" description="Basic and acidic residues" evidence="2">
    <location>
        <begin position="95"/>
        <end position="107"/>
    </location>
</feature>
<dbReference type="Proteomes" id="UP000076858">
    <property type="component" value="Unassembled WGS sequence"/>
</dbReference>
<comment type="caution">
    <text evidence="3">The sequence shown here is derived from an EMBL/GenBank/DDBJ whole genome shotgun (WGS) entry which is preliminary data.</text>
</comment>
<keyword evidence="3" id="KW-0808">Transferase</keyword>
<keyword evidence="3" id="KW-0418">Kinase</keyword>
<reference evidence="3 4" key="1">
    <citation type="submission" date="2016-03" db="EMBL/GenBank/DDBJ databases">
        <title>EvidentialGene: Evidence-directed Construction of Genes on Genomes.</title>
        <authorList>
            <person name="Gilbert D.G."/>
            <person name="Choi J.-H."/>
            <person name="Mockaitis K."/>
            <person name="Colbourne J."/>
            <person name="Pfrender M."/>
        </authorList>
    </citation>
    <scope>NUCLEOTIDE SEQUENCE [LARGE SCALE GENOMIC DNA]</scope>
    <source>
        <strain evidence="3 4">Xinb3</strain>
        <tissue evidence="3">Complete organism</tissue>
    </source>
</reference>
<feature type="region of interest" description="Disordered" evidence="2">
    <location>
        <begin position="74"/>
        <end position="107"/>
    </location>
</feature>
<sequence>MGTIQELQDTLSKRDEEIRNLQSVLQLKEAQIQQREEEIQQLRSHLDKFQSVFPFGGQPAAFPSLRRSTIREPRKVRAQGISAEPQDLQTLQDISHQKFNEYPKSDR</sequence>
<dbReference type="Gene3D" id="1.20.5.490">
    <property type="entry name" value="Single helix bin"/>
    <property type="match status" value="1"/>
</dbReference>
<organism evidence="3 4">
    <name type="scientific">Daphnia magna</name>
    <dbReference type="NCBI Taxonomy" id="35525"/>
    <lineage>
        <taxon>Eukaryota</taxon>
        <taxon>Metazoa</taxon>
        <taxon>Ecdysozoa</taxon>
        <taxon>Arthropoda</taxon>
        <taxon>Crustacea</taxon>
        <taxon>Branchiopoda</taxon>
        <taxon>Diplostraca</taxon>
        <taxon>Cladocera</taxon>
        <taxon>Anomopoda</taxon>
        <taxon>Daphniidae</taxon>
        <taxon>Daphnia</taxon>
    </lineage>
</organism>
<feature type="coiled-coil region" evidence="1">
    <location>
        <begin position="4"/>
        <end position="52"/>
    </location>
</feature>
<evidence type="ECO:0000313" key="4">
    <source>
        <dbReference type="Proteomes" id="UP000076858"/>
    </source>
</evidence>
<dbReference type="OrthoDB" id="63267at2759"/>
<proteinExistence type="predicted"/>
<evidence type="ECO:0000256" key="1">
    <source>
        <dbReference type="SAM" id="Coils"/>
    </source>
</evidence>
<name>A0A164X030_9CRUS</name>
<dbReference type="STRING" id="35525.A0A164X030"/>
<dbReference type="GO" id="GO:0016301">
    <property type="term" value="F:kinase activity"/>
    <property type="evidence" value="ECO:0007669"/>
    <property type="project" value="UniProtKB-KW"/>
</dbReference>
<evidence type="ECO:0000313" key="3">
    <source>
        <dbReference type="EMBL" id="KZS13740.1"/>
    </source>
</evidence>
<evidence type="ECO:0000256" key="2">
    <source>
        <dbReference type="SAM" id="MobiDB-lite"/>
    </source>
</evidence>
<gene>
    <name evidence="3" type="ORF">APZ42_021120</name>
</gene>
<dbReference type="AlphaFoldDB" id="A0A164X030"/>
<dbReference type="EMBL" id="LRGB01001036">
    <property type="protein sequence ID" value="KZS13740.1"/>
    <property type="molecule type" value="Genomic_DNA"/>
</dbReference>
<accession>A0A164X030</accession>